<feature type="chain" id="PRO_5012081717" evidence="1">
    <location>
        <begin position="22"/>
        <end position="67"/>
    </location>
</feature>
<dbReference type="AlphaFoldDB" id="A0A225V3L4"/>
<protein>
    <submittedName>
        <fullName evidence="2">RxLR effector protein</fullName>
    </submittedName>
</protein>
<proteinExistence type="predicted"/>
<feature type="signal peptide" evidence="1">
    <location>
        <begin position="1"/>
        <end position="21"/>
    </location>
</feature>
<accession>A0A225V3L4</accession>
<reference evidence="3" key="1">
    <citation type="submission" date="2017-03" db="EMBL/GenBank/DDBJ databases">
        <title>Phytopthora megakarya and P. palmivora, two closely related causual agents of cacao black pod achieved similar genome size and gene model numbers by different mechanisms.</title>
        <authorList>
            <person name="Ali S."/>
            <person name="Shao J."/>
            <person name="Larry D.J."/>
            <person name="Kronmiller B."/>
            <person name="Shen D."/>
            <person name="Strem M.D."/>
            <person name="Melnick R.L."/>
            <person name="Guiltinan M.J."/>
            <person name="Tyler B.M."/>
            <person name="Meinhardt L.W."/>
            <person name="Bailey B.A."/>
        </authorList>
    </citation>
    <scope>NUCLEOTIDE SEQUENCE [LARGE SCALE GENOMIC DNA]</scope>
    <source>
        <strain evidence="3">zdho120</strain>
    </source>
</reference>
<dbReference type="OrthoDB" id="97649at2759"/>
<sequence>MRLAYILVVVIAASLHVVGTALPVTKVSNAAIEVPSSGIADVTKAHGECLLRHGTNENGPDEERFVK</sequence>
<evidence type="ECO:0000313" key="2">
    <source>
        <dbReference type="EMBL" id="OWY99882.1"/>
    </source>
</evidence>
<evidence type="ECO:0000256" key="1">
    <source>
        <dbReference type="SAM" id="SignalP"/>
    </source>
</evidence>
<organism evidence="2 3">
    <name type="scientific">Phytophthora megakarya</name>
    <dbReference type="NCBI Taxonomy" id="4795"/>
    <lineage>
        <taxon>Eukaryota</taxon>
        <taxon>Sar</taxon>
        <taxon>Stramenopiles</taxon>
        <taxon>Oomycota</taxon>
        <taxon>Peronosporomycetes</taxon>
        <taxon>Peronosporales</taxon>
        <taxon>Peronosporaceae</taxon>
        <taxon>Phytophthora</taxon>
    </lineage>
</organism>
<name>A0A225V3L4_9STRA</name>
<evidence type="ECO:0000313" key="3">
    <source>
        <dbReference type="Proteomes" id="UP000198211"/>
    </source>
</evidence>
<comment type="caution">
    <text evidence="2">The sequence shown here is derived from an EMBL/GenBank/DDBJ whole genome shotgun (WGS) entry which is preliminary data.</text>
</comment>
<gene>
    <name evidence="2" type="ORF">PHMEG_00029040</name>
</gene>
<dbReference type="Proteomes" id="UP000198211">
    <property type="component" value="Unassembled WGS sequence"/>
</dbReference>
<dbReference type="EMBL" id="NBNE01008083">
    <property type="protein sequence ID" value="OWY99882.1"/>
    <property type="molecule type" value="Genomic_DNA"/>
</dbReference>
<keyword evidence="1" id="KW-0732">Signal</keyword>
<keyword evidence="3" id="KW-1185">Reference proteome</keyword>